<dbReference type="EMBL" id="KD267640">
    <property type="protein sequence ID" value="EMS46936.1"/>
    <property type="molecule type" value="Genomic_DNA"/>
</dbReference>
<dbReference type="PANTHER" id="PTHR36775">
    <property type="entry name" value="LYR MOTIF PROTEIN"/>
    <property type="match status" value="1"/>
</dbReference>
<dbReference type="STRING" id="4572.M7YJB5"/>
<sequence length="185" mass="19731">MTPRVPPYRHQPAHLLLTDAVAAWHPFHKKPCLSDRSTAPPSAHHADAAAAGAETTTPPPSAVGSGGSFRLLGLRKRRRRGGISRSVSGRSSDRRRSGTCSDFHVTCGPGGTAAGVELASAESGYGSEPGYRGDVELGYGDEIDEEEEDGRQQVFFWGGTNQIGGPNTVYIKQEICIPYTLATRI</sequence>
<feature type="compositionally biased region" description="Low complexity" evidence="1">
    <location>
        <begin position="37"/>
        <end position="56"/>
    </location>
</feature>
<accession>M7YJB5</accession>
<dbReference type="PANTHER" id="PTHR36775:SF1">
    <property type="entry name" value="LYR MOTIF PROTEIN"/>
    <property type="match status" value="1"/>
</dbReference>
<gene>
    <name evidence="2" type="ORF">TRIUR3_31479</name>
</gene>
<protein>
    <submittedName>
        <fullName evidence="2">Uncharacterized protein</fullName>
    </submittedName>
</protein>
<dbReference type="eggNOG" id="ENOG502QQMQ">
    <property type="taxonomic scope" value="Eukaryota"/>
</dbReference>
<feature type="region of interest" description="Disordered" evidence="1">
    <location>
        <begin position="34"/>
        <end position="101"/>
    </location>
</feature>
<evidence type="ECO:0000313" key="2">
    <source>
        <dbReference type="EMBL" id="EMS46936.1"/>
    </source>
</evidence>
<dbReference type="AlphaFoldDB" id="M7YJB5"/>
<organism evidence="2">
    <name type="scientific">Triticum urartu</name>
    <name type="common">Red wild einkorn</name>
    <name type="synonym">Crithodium urartu</name>
    <dbReference type="NCBI Taxonomy" id="4572"/>
    <lineage>
        <taxon>Eukaryota</taxon>
        <taxon>Viridiplantae</taxon>
        <taxon>Streptophyta</taxon>
        <taxon>Embryophyta</taxon>
        <taxon>Tracheophyta</taxon>
        <taxon>Spermatophyta</taxon>
        <taxon>Magnoliopsida</taxon>
        <taxon>Liliopsida</taxon>
        <taxon>Poales</taxon>
        <taxon>Poaceae</taxon>
        <taxon>BOP clade</taxon>
        <taxon>Pooideae</taxon>
        <taxon>Triticodae</taxon>
        <taxon>Triticeae</taxon>
        <taxon>Triticinae</taxon>
        <taxon>Triticum</taxon>
    </lineage>
</organism>
<dbReference type="OMA" id="LFWGRVI"/>
<feature type="compositionally biased region" description="Basic residues" evidence="1">
    <location>
        <begin position="73"/>
        <end position="82"/>
    </location>
</feature>
<reference evidence="2" key="1">
    <citation type="journal article" date="2013" name="Nature">
        <title>Draft genome of the wheat A-genome progenitor Triticum urartu.</title>
        <authorList>
            <person name="Ling H.Q."/>
            <person name="Zhao S."/>
            <person name="Liu D."/>
            <person name="Wang J."/>
            <person name="Sun H."/>
            <person name="Zhang C."/>
            <person name="Fan H."/>
            <person name="Li D."/>
            <person name="Dong L."/>
            <person name="Tao Y."/>
            <person name="Gao C."/>
            <person name="Wu H."/>
            <person name="Li Y."/>
            <person name="Cui Y."/>
            <person name="Guo X."/>
            <person name="Zheng S."/>
            <person name="Wang B."/>
            <person name="Yu K."/>
            <person name="Liang Q."/>
            <person name="Yang W."/>
            <person name="Lou X."/>
            <person name="Chen J."/>
            <person name="Feng M."/>
            <person name="Jian J."/>
            <person name="Zhang X."/>
            <person name="Luo G."/>
            <person name="Jiang Y."/>
            <person name="Liu J."/>
            <person name="Wang Z."/>
            <person name="Sha Y."/>
            <person name="Zhang B."/>
            <person name="Wu H."/>
            <person name="Tang D."/>
            <person name="Shen Q."/>
            <person name="Xue P."/>
            <person name="Zou S."/>
            <person name="Wang X."/>
            <person name="Liu X."/>
            <person name="Wang F."/>
            <person name="Yang Y."/>
            <person name="An X."/>
            <person name="Dong Z."/>
            <person name="Zhang K."/>
            <person name="Zhang X."/>
            <person name="Luo M.C."/>
            <person name="Dvorak J."/>
            <person name="Tong Y."/>
            <person name="Wang J."/>
            <person name="Yang H."/>
            <person name="Li Z."/>
            <person name="Wang D."/>
            <person name="Zhang A."/>
            <person name="Wang J."/>
        </authorList>
    </citation>
    <scope>NUCLEOTIDE SEQUENCE</scope>
</reference>
<name>M7YJB5_TRIUA</name>
<proteinExistence type="predicted"/>
<evidence type="ECO:0000256" key="1">
    <source>
        <dbReference type="SAM" id="MobiDB-lite"/>
    </source>
</evidence>